<proteinExistence type="predicted"/>
<evidence type="ECO:0000313" key="4">
    <source>
        <dbReference type="Proteomes" id="UP001597201"/>
    </source>
</evidence>
<dbReference type="Proteomes" id="UP001597201">
    <property type="component" value="Unassembled WGS sequence"/>
</dbReference>
<keyword evidence="2" id="KW-1133">Transmembrane helix</keyword>
<name>A0ABW3Y410_9FLAO</name>
<feature type="transmembrane region" description="Helical" evidence="2">
    <location>
        <begin position="37"/>
        <end position="58"/>
    </location>
</feature>
<evidence type="ECO:0000313" key="3">
    <source>
        <dbReference type="EMBL" id="MFD1316566.1"/>
    </source>
</evidence>
<dbReference type="RefSeq" id="WP_377179665.1">
    <property type="nucleotide sequence ID" value="NZ_JBHTMY010000003.1"/>
</dbReference>
<comment type="caution">
    <text evidence="3">The sequence shown here is derived from an EMBL/GenBank/DDBJ whole genome shotgun (WGS) entry which is preliminary data.</text>
</comment>
<keyword evidence="2" id="KW-0812">Transmembrane</keyword>
<gene>
    <name evidence="3" type="ORF">ACFQ39_13150</name>
</gene>
<evidence type="ECO:0008006" key="5">
    <source>
        <dbReference type="Google" id="ProtNLM"/>
    </source>
</evidence>
<protein>
    <recommendedName>
        <fullName evidence="5">Anti-sigma factor</fullName>
    </recommendedName>
</protein>
<keyword evidence="2" id="KW-0472">Membrane</keyword>
<sequence>MDVREIIRNNSENRVLPENHKIEFEGKLDRAFHRKRVFKPFLVAASVVLIFSLGLYQFSSRTEFKKGQENNKFVSVGDFSPELKKIENYYITAINFQLANLDVDEEGKEILSKYLVKLNELTQDYKRLSQKLQKDQVDETLINALIDNLQIRLTLMLELKNELYKLKSNESKTA</sequence>
<keyword evidence="4" id="KW-1185">Reference proteome</keyword>
<reference evidence="4" key="1">
    <citation type="journal article" date="2019" name="Int. J. Syst. Evol. Microbiol.">
        <title>The Global Catalogue of Microorganisms (GCM) 10K type strain sequencing project: providing services to taxonomists for standard genome sequencing and annotation.</title>
        <authorList>
            <consortium name="The Broad Institute Genomics Platform"/>
            <consortium name="The Broad Institute Genome Sequencing Center for Infectious Disease"/>
            <person name="Wu L."/>
            <person name="Ma J."/>
        </authorList>
    </citation>
    <scope>NUCLEOTIDE SEQUENCE [LARGE SCALE GENOMIC DNA]</scope>
    <source>
        <strain evidence="4">CCUG 61485</strain>
    </source>
</reference>
<dbReference type="EMBL" id="JBHTMY010000003">
    <property type="protein sequence ID" value="MFD1316566.1"/>
    <property type="molecule type" value="Genomic_DNA"/>
</dbReference>
<evidence type="ECO:0000256" key="2">
    <source>
        <dbReference type="SAM" id="Phobius"/>
    </source>
</evidence>
<accession>A0ABW3Y410</accession>
<keyword evidence="1" id="KW-0175">Coiled coil</keyword>
<feature type="coiled-coil region" evidence="1">
    <location>
        <begin position="111"/>
        <end position="138"/>
    </location>
</feature>
<organism evidence="3 4">
    <name type="scientific">Namhaeicola litoreus</name>
    <dbReference type="NCBI Taxonomy" id="1052145"/>
    <lineage>
        <taxon>Bacteria</taxon>
        <taxon>Pseudomonadati</taxon>
        <taxon>Bacteroidota</taxon>
        <taxon>Flavobacteriia</taxon>
        <taxon>Flavobacteriales</taxon>
        <taxon>Flavobacteriaceae</taxon>
        <taxon>Namhaeicola</taxon>
    </lineage>
</organism>
<evidence type="ECO:0000256" key="1">
    <source>
        <dbReference type="SAM" id="Coils"/>
    </source>
</evidence>